<name>A0A8B8E9A1_CRAVI</name>
<dbReference type="PROSITE" id="PS50871">
    <property type="entry name" value="C1Q"/>
    <property type="match status" value="1"/>
</dbReference>
<dbReference type="SMART" id="SM00110">
    <property type="entry name" value="C1Q"/>
    <property type="match status" value="1"/>
</dbReference>
<proteinExistence type="predicted"/>
<dbReference type="InterPro" id="IPR008983">
    <property type="entry name" value="Tumour_necrosis_fac-like_dom"/>
</dbReference>
<protein>
    <submittedName>
        <fullName evidence="6">Uncharacterized protein LOC111132634</fullName>
    </submittedName>
</protein>
<dbReference type="GeneID" id="111132634"/>
<dbReference type="Pfam" id="PF00386">
    <property type="entry name" value="C1q"/>
    <property type="match status" value="1"/>
</dbReference>
<dbReference type="RefSeq" id="XP_022336168.1">
    <property type="nucleotide sequence ID" value="XM_022480460.1"/>
</dbReference>
<evidence type="ECO:0000256" key="1">
    <source>
        <dbReference type="ARBA" id="ARBA00004613"/>
    </source>
</evidence>
<sequence length="342" mass="37896">MNALNERADINNQELNSCNNTHETNFNKPKQVLAIVNKSSATTCNERIDDLEGIVRSLKEKLENEIGVKQKVENLEVALVVSNRRIEELEAKVSELTFFEQSTKTKPLATATNNINGIKADNGLVHAKLKTRSKIKYPLWGENKTPAGIQKGFVQSNHSKKENHKIYTHATAAGGQPKMIGAEKDKLRKKEISSGNTSIHSTRAVSDGAAFFAYVSATETIISEDHTIKFDKTVTNFGNHYNAFSGIFTASQHGVYVFTWNLYCGGNGGFIYSQLVVNSDVVGAMVTDARGTDYARTTTGVVVVEINNGDIVFVRIHPTNLHNFNLFSHTDFRSTFSGWKLY</sequence>
<dbReference type="PRINTS" id="PR00007">
    <property type="entry name" value="COMPLEMNTC1Q"/>
</dbReference>
<dbReference type="KEGG" id="cvn:111132634"/>
<accession>A0A8B8E9A1</accession>
<dbReference type="GO" id="GO:0045202">
    <property type="term" value="C:synapse"/>
    <property type="evidence" value="ECO:0007669"/>
    <property type="project" value="TreeGrafter"/>
</dbReference>
<keyword evidence="5" id="KW-1185">Reference proteome</keyword>
<dbReference type="InterPro" id="IPR050822">
    <property type="entry name" value="Cerebellin_Synaptic_Org"/>
</dbReference>
<dbReference type="OrthoDB" id="6117751at2759"/>
<dbReference type="PANTHER" id="PTHR22923">
    <property type="entry name" value="CEREBELLIN-RELATED"/>
    <property type="match status" value="1"/>
</dbReference>
<dbReference type="GO" id="GO:0099558">
    <property type="term" value="P:maintenance of synapse structure"/>
    <property type="evidence" value="ECO:0007669"/>
    <property type="project" value="TreeGrafter"/>
</dbReference>
<gene>
    <name evidence="6" type="primary">LOC111132634</name>
</gene>
<keyword evidence="3" id="KW-0732">Signal</keyword>
<dbReference type="Gene3D" id="2.60.120.40">
    <property type="match status" value="1"/>
</dbReference>
<dbReference type="InterPro" id="IPR001073">
    <property type="entry name" value="C1q_dom"/>
</dbReference>
<evidence type="ECO:0000256" key="2">
    <source>
        <dbReference type="ARBA" id="ARBA00022525"/>
    </source>
</evidence>
<evidence type="ECO:0000259" key="4">
    <source>
        <dbReference type="PROSITE" id="PS50871"/>
    </source>
</evidence>
<keyword evidence="2" id="KW-0964">Secreted</keyword>
<evidence type="ECO:0000313" key="5">
    <source>
        <dbReference type="Proteomes" id="UP000694844"/>
    </source>
</evidence>
<organism evidence="5 6">
    <name type="scientific">Crassostrea virginica</name>
    <name type="common">Eastern oyster</name>
    <dbReference type="NCBI Taxonomy" id="6565"/>
    <lineage>
        <taxon>Eukaryota</taxon>
        <taxon>Metazoa</taxon>
        <taxon>Spiralia</taxon>
        <taxon>Lophotrochozoa</taxon>
        <taxon>Mollusca</taxon>
        <taxon>Bivalvia</taxon>
        <taxon>Autobranchia</taxon>
        <taxon>Pteriomorphia</taxon>
        <taxon>Ostreida</taxon>
        <taxon>Ostreoidea</taxon>
        <taxon>Ostreidae</taxon>
        <taxon>Crassostrea</taxon>
    </lineage>
</organism>
<feature type="domain" description="C1q" evidence="4">
    <location>
        <begin position="204"/>
        <end position="342"/>
    </location>
</feature>
<evidence type="ECO:0000313" key="6">
    <source>
        <dbReference type="RefSeq" id="XP_022336168.1"/>
    </source>
</evidence>
<dbReference type="AlphaFoldDB" id="A0A8B8E9A1"/>
<dbReference type="PANTHER" id="PTHR22923:SF103">
    <property type="entry name" value="CEREBELLIN 20-RELATED"/>
    <property type="match status" value="1"/>
</dbReference>
<reference evidence="6" key="1">
    <citation type="submission" date="2025-08" db="UniProtKB">
        <authorList>
            <consortium name="RefSeq"/>
        </authorList>
    </citation>
    <scope>IDENTIFICATION</scope>
    <source>
        <tissue evidence="6">Whole sample</tissue>
    </source>
</reference>
<dbReference type="SUPFAM" id="SSF49842">
    <property type="entry name" value="TNF-like"/>
    <property type="match status" value="1"/>
</dbReference>
<dbReference type="GO" id="GO:0005576">
    <property type="term" value="C:extracellular region"/>
    <property type="evidence" value="ECO:0007669"/>
    <property type="project" value="UniProtKB-SubCell"/>
</dbReference>
<comment type="subcellular location">
    <subcellularLocation>
        <location evidence="1">Secreted</location>
    </subcellularLocation>
</comment>
<dbReference type="Proteomes" id="UP000694844">
    <property type="component" value="Chromosome 5"/>
</dbReference>
<evidence type="ECO:0000256" key="3">
    <source>
        <dbReference type="ARBA" id="ARBA00022729"/>
    </source>
</evidence>